<dbReference type="SUPFAM" id="SSF52777">
    <property type="entry name" value="CoA-dependent acyltransferases"/>
    <property type="match status" value="1"/>
</dbReference>
<dbReference type="AlphaFoldDB" id="A0AAN6W9H5"/>
<organism evidence="4 5">
    <name type="scientific">Triangularia setosa</name>
    <dbReference type="NCBI Taxonomy" id="2587417"/>
    <lineage>
        <taxon>Eukaryota</taxon>
        <taxon>Fungi</taxon>
        <taxon>Dikarya</taxon>
        <taxon>Ascomycota</taxon>
        <taxon>Pezizomycotina</taxon>
        <taxon>Sordariomycetes</taxon>
        <taxon>Sordariomycetidae</taxon>
        <taxon>Sordariales</taxon>
        <taxon>Podosporaceae</taxon>
        <taxon>Triangularia</taxon>
    </lineage>
</organism>
<name>A0AAN6W9H5_9PEZI</name>
<reference evidence="4" key="1">
    <citation type="journal article" date="2023" name="Mol. Phylogenet. Evol.">
        <title>Genome-scale phylogeny and comparative genomics of the fungal order Sordariales.</title>
        <authorList>
            <person name="Hensen N."/>
            <person name="Bonometti L."/>
            <person name="Westerberg I."/>
            <person name="Brannstrom I.O."/>
            <person name="Guillou S."/>
            <person name="Cros-Aarteil S."/>
            <person name="Calhoun S."/>
            <person name="Haridas S."/>
            <person name="Kuo A."/>
            <person name="Mondo S."/>
            <person name="Pangilinan J."/>
            <person name="Riley R."/>
            <person name="LaButti K."/>
            <person name="Andreopoulos B."/>
            <person name="Lipzen A."/>
            <person name="Chen C."/>
            <person name="Yan M."/>
            <person name="Daum C."/>
            <person name="Ng V."/>
            <person name="Clum A."/>
            <person name="Steindorff A."/>
            <person name="Ohm R.A."/>
            <person name="Martin F."/>
            <person name="Silar P."/>
            <person name="Natvig D.O."/>
            <person name="Lalanne C."/>
            <person name="Gautier V."/>
            <person name="Ament-Velasquez S.L."/>
            <person name="Kruys A."/>
            <person name="Hutchinson M.I."/>
            <person name="Powell A.J."/>
            <person name="Barry K."/>
            <person name="Miller A.N."/>
            <person name="Grigoriev I.V."/>
            <person name="Debuchy R."/>
            <person name="Gladieux P."/>
            <person name="Hiltunen Thoren M."/>
            <person name="Johannesson H."/>
        </authorList>
    </citation>
    <scope>NUCLEOTIDE SEQUENCE</scope>
    <source>
        <strain evidence="4">CBS 892.96</strain>
    </source>
</reference>
<dbReference type="Gene3D" id="3.40.50.12780">
    <property type="entry name" value="N-terminal domain of ligase-like"/>
    <property type="match status" value="1"/>
</dbReference>
<dbReference type="EMBL" id="MU866180">
    <property type="protein sequence ID" value="KAK4176926.1"/>
    <property type="molecule type" value="Genomic_DNA"/>
</dbReference>
<dbReference type="InterPro" id="IPR042099">
    <property type="entry name" value="ANL_N_sf"/>
</dbReference>
<keyword evidence="1" id="KW-0596">Phosphopantetheine</keyword>
<evidence type="ECO:0000256" key="1">
    <source>
        <dbReference type="ARBA" id="ARBA00022450"/>
    </source>
</evidence>
<evidence type="ECO:0000256" key="2">
    <source>
        <dbReference type="ARBA" id="ARBA00022553"/>
    </source>
</evidence>
<dbReference type="GO" id="GO:0031177">
    <property type="term" value="F:phosphopantetheine binding"/>
    <property type="evidence" value="ECO:0007669"/>
    <property type="project" value="TreeGrafter"/>
</dbReference>
<evidence type="ECO:0000256" key="3">
    <source>
        <dbReference type="ARBA" id="ARBA00022598"/>
    </source>
</evidence>
<dbReference type="GO" id="GO:0016874">
    <property type="term" value="F:ligase activity"/>
    <property type="evidence" value="ECO:0007669"/>
    <property type="project" value="UniProtKB-KW"/>
</dbReference>
<evidence type="ECO:0008006" key="6">
    <source>
        <dbReference type="Google" id="ProtNLM"/>
    </source>
</evidence>
<sequence>MNPTNLITSDMNWAAYLTGVAPCRFPLFSRSAKSETAPKRQPIASTTRVPVEQEDREKLLELSRAADRDGLGAVLRTAWAVLLRCYTGQDDVTFGFQGDTPHPVVARFCLDDAASVSATLEHAKADFAKHLPPVPADLIRSGDHPLFDTSVVLWGLSKSSAPRRVLPLQQQQQDKLRLLVKSAGSNLNLFLEWNTTLLGMPMAQGNLVASTYAKILSALLASPSDAALGTLPILSQANEDQVQSWNNDVVIDPVDRCVHHVIADQVLDRPDAEAICAWDGSLTYRELDAVTGRLAAHLVGLGAGPEVLIPICFEKSVRCILDLSWQPCVKVCS</sequence>
<keyword evidence="5" id="KW-1185">Reference proteome</keyword>
<keyword evidence="2" id="KW-0597">Phosphoprotein</keyword>
<dbReference type="PANTHER" id="PTHR45527">
    <property type="entry name" value="NONRIBOSOMAL PEPTIDE SYNTHETASE"/>
    <property type="match status" value="1"/>
</dbReference>
<evidence type="ECO:0000313" key="5">
    <source>
        <dbReference type="Proteomes" id="UP001302321"/>
    </source>
</evidence>
<evidence type="ECO:0000313" key="4">
    <source>
        <dbReference type="EMBL" id="KAK4176926.1"/>
    </source>
</evidence>
<protein>
    <recommendedName>
        <fullName evidence="6">AMP-dependent synthetase/ligase domain-containing protein</fullName>
    </recommendedName>
</protein>
<dbReference type="Gene3D" id="3.30.559.30">
    <property type="entry name" value="Nonribosomal peptide synthetase, condensation domain"/>
    <property type="match status" value="1"/>
</dbReference>
<comment type="caution">
    <text evidence="4">The sequence shown here is derived from an EMBL/GenBank/DDBJ whole genome shotgun (WGS) entry which is preliminary data.</text>
</comment>
<dbReference type="Proteomes" id="UP001302321">
    <property type="component" value="Unassembled WGS sequence"/>
</dbReference>
<accession>A0AAN6W9H5</accession>
<dbReference type="SUPFAM" id="SSF56801">
    <property type="entry name" value="Acetyl-CoA synthetase-like"/>
    <property type="match status" value="1"/>
</dbReference>
<dbReference type="GO" id="GO:0005737">
    <property type="term" value="C:cytoplasm"/>
    <property type="evidence" value="ECO:0007669"/>
    <property type="project" value="TreeGrafter"/>
</dbReference>
<dbReference type="GO" id="GO:0044550">
    <property type="term" value="P:secondary metabolite biosynthetic process"/>
    <property type="evidence" value="ECO:0007669"/>
    <property type="project" value="TreeGrafter"/>
</dbReference>
<keyword evidence="3" id="KW-0436">Ligase</keyword>
<gene>
    <name evidence="4" type="ORF">QBC36DRAFT_141688</name>
</gene>
<dbReference type="PANTHER" id="PTHR45527:SF16">
    <property type="entry name" value="NONRIBOSOMAL PEPTIDE SYNTHASE ATNA-RELATED"/>
    <property type="match status" value="1"/>
</dbReference>
<dbReference type="GO" id="GO:0043041">
    <property type="term" value="P:amino acid activation for nonribosomal peptide biosynthetic process"/>
    <property type="evidence" value="ECO:0007669"/>
    <property type="project" value="TreeGrafter"/>
</dbReference>
<reference evidence="4" key="2">
    <citation type="submission" date="2023-05" db="EMBL/GenBank/DDBJ databases">
        <authorList>
            <consortium name="Lawrence Berkeley National Laboratory"/>
            <person name="Steindorff A."/>
            <person name="Hensen N."/>
            <person name="Bonometti L."/>
            <person name="Westerberg I."/>
            <person name="Brannstrom I.O."/>
            <person name="Guillou S."/>
            <person name="Cros-Aarteil S."/>
            <person name="Calhoun S."/>
            <person name="Haridas S."/>
            <person name="Kuo A."/>
            <person name="Mondo S."/>
            <person name="Pangilinan J."/>
            <person name="Riley R."/>
            <person name="Labutti K."/>
            <person name="Andreopoulos B."/>
            <person name="Lipzen A."/>
            <person name="Chen C."/>
            <person name="Yanf M."/>
            <person name="Daum C."/>
            <person name="Ng V."/>
            <person name="Clum A."/>
            <person name="Ohm R."/>
            <person name="Martin F."/>
            <person name="Silar P."/>
            <person name="Natvig D."/>
            <person name="Lalanne C."/>
            <person name="Gautier V."/>
            <person name="Ament-Velasquez S.L."/>
            <person name="Kruys A."/>
            <person name="Hutchinson M.I."/>
            <person name="Powell A.J."/>
            <person name="Barry K."/>
            <person name="Miller A.N."/>
            <person name="Grigoriev I.V."/>
            <person name="Debuchy R."/>
            <person name="Gladieux P."/>
            <person name="Thoren M.H."/>
            <person name="Johannesson H."/>
        </authorList>
    </citation>
    <scope>NUCLEOTIDE SEQUENCE</scope>
    <source>
        <strain evidence="4">CBS 892.96</strain>
    </source>
</reference>
<proteinExistence type="predicted"/>